<dbReference type="PROSITE" id="PS50930">
    <property type="entry name" value="HTH_LYTTR"/>
    <property type="match status" value="1"/>
</dbReference>
<dbReference type="SMART" id="SM00448">
    <property type="entry name" value="REC"/>
    <property type="match status" value="1"/>
</dbReference>
<dbReference type="Gene3D" id="3.40.50.2300">
    <property type="match status" value="1"/>
</dbReference>
<dbReference type="GO" id="GO:0000156">
    <property type="term" value="F:phosphorelay response regulator activity"/>
    <property type="evidence" value="ECO:0007669"/>
    <property type="project" value="InterPro"/>
</dbReference>
<organism evidence="4 5">
    <name type="scientific">Spirosoma terrae</name>
    <dbReference type="NCBI Taxonomy" id="1968276"/>
    <lineage>
        <taxon>Bacteria</taxon>
        <taxon>Pseudomonadati</taxon>
        <taxon>Bacteroidota</taxon>
        <taxon>Cytophagia</taxon>
        <taxon>Cytophagales</taxon>
        <taxon>Cytophagaceae</taxon>
        <taxon>Spirosoma</taxon>
    </lineage>
</organism>
<reference evidence="4 5" key="1">
    <citation type="submission" date="2020-02" db="EMBL/GenBank/DDBJ databases">
        <title>Draft genome sequence of two Spirosoma agri KCTC 52727 and Spirosoma terrae KCTC 52035.</title>
        <authorList>
            <person name="Rojas J."/>
            <person name="Ambika Manirajan B."/>
            <person name="Suarez C."/>
            <person name="Ratering S."/>
            <person name="Schnell S."/>
        </authorList>
    </citation>
    <scope>NUCLEOTIDE SEQUENCE [LARGE SCALE GENOMIC DNA]</scope>
    <source>
        <strain evidence="4 5">KCTC 52035</strain>
    </source>
</reference>
<dbReference type="SUPFAM" id="SSF52172">
    <property type="entry name" value="CheY-like"/>
    <property type="match status" value="1"/>
</dbReference>
<name>A0A6L9LJP7_9BACT</name>
<sequence length="251" mass="28662">MMKLSAILVDDERASLDALRVKIQKVAPNVEVVQTFQHPREALHELGRYRPDVLFLDIDMPGMNGFSMLRELGTPDFEIIFCTAYGQYAIDALRVSALDFLLKPIHEHELRQAIDRLIQKRQHRETIAQSPQADYQTTSSNALFNKIAVSSLRGLTFVPVQDIIRLEADSNYTTFYLIDGKKIVATKTLKDFADILEPLNFVRIHRSSLINLNHLSEYIRGEGGTVIMCDGSEVEVSRREKQHFFERIGLT</sequence>
<dbReference type="InterPro" id="IPR046947">
    <property type="entry name" value="LytR-like"/>
</dbReference>
<dbReference type="GO" id="GO:0003677">
    <property type="term" value="F:DNA binding"/>
    <property type="evidence" value="ECO:0007669"/>
    <property type="project" value="InterPro"/>
</dbReference>
<dbReference type="Gene3D" id="2.40.50.1020">
    <property type="entry name" value="LytTr DNA-binding domain"/>
    <property type="match status" value="1"/>
</dbReference>
<dbReference type="InterPro" id="IPR007492">
    <property type="entry name" value="LytTR_DNA-bd_dom"/>
</dbReference>
<proteinExistence type="predicted"/>
<feature type="modified residue" description="4-aspartylphosphate" evidence="1">
    <location>
        <position position="57"/>
    </location>
</feature>
<comment type="caution">
    <text evidence="4">The sequence shown here is derived from an EMBL/GenBank/DDBJ whole genome shotgun (WGS) entry which is preliminary data.</text>
</comment>
<evidence type="ECO:0000259" key="3">
    <source>
        <dbReference type="PROSITE" id="PS50930"/>
    </source>
</evidence>
<dbReference type="RefSeq" id="WP_163955102.1">
    <property type="nucleotide sequence ID" value="NZ_JAAFZH010000022.1"/>
</dbReference>
<dbReference type="Pfam" id="PF04397">
    <property type="entry name" value="LytTR"/>
    <property type="match status" value="1"/>
</dbReference>
<dbReference type="PANTHER" id="PTHR37299">
    <property type="entry name" value="TRANSCRIPTIONAL REGULATOR-RELATED"/>
    <property type="match status" value="1"/>
</dbReference>
<feature type="domain" description="HTH LytTR-type" evidence="3">
    <location>
        <begin position="147"/>
        <end position="250"/>
    </location>
</feature>
<dbReference type="SMART" id="SM00850">
    <property type="entry name" value="LytTR"/>
    <property type="match status" value="1"/>
</dbReference>
<dbReference type="Pfam" id="PF00072">
    <property type="entry name" value="Response_reg"/>
    <property type="match status" value="1"/>
</dbReference>
<evidence type="ECO:0000313" key="4">
    <source>
        <dbReference type="EMBL" id="NDU98968.1"/>
    </source>
</evidence>
<dbReference type="Proteomes" id="UP000474175">
    <property type="component" value="Unassembled WGS sequence"/>
</dbReference>
<dbReference type="PANTHER" id="PTHR37299:SF1">
    <property type="entry name" value="STAGE 0 SPORULATION PROTEIN A HOMOLOG"/>
    <property type="match status" value="1"/>
</dbReference>
<evidence type="ECO:0000256" key="1">
    <source>
        <dbReference type="PROSITE-ProRule" id="PRU00169"/>
    </source>
</evidence>
<keyword evidence="1" id="KW-0597">Phosphoprotein</keyword>
<dbReference type="InterPro" id="IPR001789">
    <property type="entry name" value="Sig_transdc_resp-reg_receiver"/>
</dbReference>
<gene>
    <name evidence="4" type="ORF">GK108_29075</name>
</gene>
<dbReference type="InterPro" id="IPR011006">
    <property type="entry name" value="CheY-like_superfamily"/>
</dbReference>
<feature type="domain" description="Response regulatory" evidence="2">
    <location>
        <begin position="5"/>
        <end position="118"/>
    </location>
</feature>
<accession>A0A6L9LJP7</accession>
<keyword evidence="5" id="KW-1185">Reference proteome</keyword>
<dbReference type="PROSITE" id="PS50110">
    <property type="entry name" value="RESPONSE_REGULATORY"/>
    <property type="match status" value="1"/>
</dbReference>
<protein>
    <submittedName>
        <fullName evidence="4">Response regulator transcription factor</fullName>
    </submittedName>
</protein>
<dbReference type="AlphaFoldDB" id="A0A6L9LJP7"/>
<evidence type="ECO:0000259" key="2">
    <source>
        <dbReference type="PROSITE" id="PS50110"/>
    </source>
</evidence>
<dbReference type="EMBL" id="JAAFZH010000022">
    <property type="protein sequence ID" value="NDU98968.1"/>
    <property type="molecule type" value="Genomic_DNA"/>
</dbReference>
<evidence type="ECO:0000313" key="5">
    <source>
        <dbReference type="Proteomes" id="UP000474175"/>
    </source>
</evidence>